<sequence>MEQKSNQQPYSHLIPPRGWKQKVARLAGVSEKTVYNTLSGKIRGPKSRKVIEAYRIVFAREDEEDLKTKY</sequence>
<dbReference type="RefSeq" id="WP_055268542.1">
    <property type="nucleotide sequence ID" value="NZ_CAXKYA010000001.1"/>
</dbReference>
<reference evidence="2" key="2">
    <citation type="submission" date="2022-08" db="EMBL/GenBank/DDBJ databases">
        <title>Genome Sequencing of Bacteroides fragilis Group Isolates with Nanopore Technology.</title>
        <authorList>
            <person name="Tisza M.J."/>
            <person name="Smith D."/>
            <person name="Dekker J.P."/>
        </authorList>
    </citation>
    <scope>NUCLEOTIDE SEQUENCE</scope>
    <source>
        <strain evidence="2">BFG-527</strain>
    </source>
</reference>
<keyword evidence="4" id="KW-1185">Reference proteome</keyword>
<dbReference type="AlphaFoldDB" id="A0A174EDR4"/>
<evidence type="ECO:0000313" key="1">
    <source>
        <dbReference type="EMBL" id="CUO34050.1"/>
    </source>
</evidence>
<name>A0A174EDR4_9BACE</name>
<organism evidence="1 3">
    <name type="scientific">Bacteroides faecis</name>
    <dbReference type="NCBI Taxonomy" id="674529"/>
    <lineage>
        <taxon>Bacteria</taxon>
        <taxon>Pseudomonadati</taxon>
        <taxon>Bacteroidota</taxon>
        <taxon>Bacteroidia</taxon>
        <taxon>Bacteroidales</taxon>
        <taxon>Bacteroidaceae</taxon>
        <taxon>Bacteroides</taxon>
    </lineage>
</organism>
<dbReference type="EMBL" id="CP103141">
    <property type="protein sequence ID" value="UVQ76514.1"/>
    <property type="molecule type" value="Genomic_DNA"/>
</dbReference>
<dbReference type="GeneID" id="69588732"/>
<gene>
    <name evidence="1" type="ORF">ERS852461_00049</name>
    <name evidence="2" type="ORF">NXY30_09165</name>
</gene>
<dbReference type="EMBL" id="CZAE01000001">
    <property type="protein sequence ID" value="CUO34050.1"/>
    <property type="molecule type" value="Genomic_DNA"/>
</dbReference>
<evidence type="ECO:0000313" key="3">
    <source>
        <dbReference type="Proteomes" id="UP000095606"/>
    </source>
</evidence>
<dbReference type="Proteomes" id="UP001060104">
    <property type="component" value="Chromosome"/>
</dbReference>
<accession>A0A174EDR4</accession>
<protein>
    <submittedName>
        <fullName evidence="1">Uncharacterized protein</fullName>
    </submittedName>
</protein>
<evidence type="ECO:0000313" key="2">
    <source>
        <dbReference type="EMBL" id="UVQ76514.1"/>
    </source>
</evidence>
<evidence type="ECO:0000313" key="4">
    <source>
        <dbReference type="Proteomes" id="UP001060104"/>
    </source>
</evidence>
<dbReference type="Proteomes" id="UP000095606">
    <property type="component" value="Unassembled WGS sequence"/>
</dbReference>
<proteinExistence type="predicted"/>
<reference evidence="1 3" key="1">
    <citation type="submission" date="2015-09" db="EMBL/GenBank/DDBJ databases">
        <authorList>
            <consortium name="Pathogen Informatics"/>
        </authorList>
    </citation>
    <scope>NUCLEOTIDE SEQUENCE [LARGE SCALE GENOMIC DNA]</scope>
    <source>
        <strain evidence="1 3">2789STDY5834846</strain>
    </source>
</reference>